<evidence type="ECO:0000256" key="11">
    <source>
        <dbReference type="RuleBase" id="RU004423"/>
    </source>
</evidence>
<feature type="transmembrane region" description="Helical" evidence="13">
    <location>
        <begin position="176"/>
        <end position="204"/>
    </location>
</feature>
<dbReference type="GO" id="GO:0033038">
    <property type="term" value="F:bitter taste receptor activity"/>
    <property type="evidence" value="ECO:0007669"/>
    <property type="project" value="InterPro"/>
</dbReference>
<evidence type="ECO:0000256" key="3">
    <source>
        <dbReference type="ARBA" id="ARBA00022480"/>
    </source>
</evidence>
<comment type="subcellular location">
    <subcellularLocation>
        <location evidence="1 12">Membrane</location>
        <topology evidence="1 12">Multi-pass membrane protein</topology>
    </subcellularLocation>
</comment>
<comment type="caution">
    <text evidence="15">The sequence shown here is derived from an EMBL/GenBank/DDBJ whole genome shotgun (WGS) entry which is preliminary data.</text>
</comment>
<dbReference type="Pfam" id="PF05296">
    <property type="entry name" value="TAS2R"/>
    <property type="match status" value="1"/>
</dbReference>
<dbReference type="EMBL" id="DYDO01000611">
    <property type="protein sequence ID" value="DBA13556.1"/>
    <property type="molecule type" value="Genomic_DNA"/>
</dbReference>
<dbReference type="PANTHER" id="PTHR11394:SF158">
    <property type="entry name" value="TASTE RECEPTOR TYPE 2"/>
    <property type="match status" value="1"/>
</dbReference>
<proteinExistence type="inferred from homology"/>
<keyword evidence="7 12" id="KW-0297">G-protein coupled receptor</keyword>
<feature type="transmembrane region" description="Helical" evidence="13">
    <location>
        <begin position="12"/>
        <end position="32"/>
    </location>
</feature>
<gene>
    <name evidence="15" type="ORF">GDO54_018624</name>
</gene>
<feature type="domain" description="G-protein coupled receptors family 1 profile" evidence="14">
    <location>
        <begin position="23"/>
        <end position="287"/>
    </location>
</feature>
<reference evidence="15" key="1">
    <citation type="thesis" date="2020" institute="ProQuest LLC" country="789 East Eisenhower Parkway, Ann Arbor, MI, USA">
        <title>Comparative Genomics and Chromosome Evolution.</title>
        <authorList>
            <person name="Mudd A.B."/>
        </authorList>
    </citation>
    <scope>NUCLEOTIDE SEQUENCE</scope>
    <source>
        <strain evidence="15">1538</strain>
        <tissue evidence="15">Blood</tissue>
    </source>
</reference>
<feature type="transmembrane region" description="Helical" evidence="13">
    <location>
        <begin position="44"/>
        <end position="64"/>
    </location>
</feature>
<protein>
    <recommendedName>
        <fullName evidence="12">Taste receptor type 2</fullName>
    </recommendedName>
</protein>
<evidence type="ECO:0000256" key="1">
    <source>
        <dbReference type="ARBA" id="ARBA00004141"/>
    </source>
</evidence>
<organism evidence="15 16">
    <name type="scientific">Pyxicephalus adspersus</name>
    <name type="common">African bullfrog</name>
    <dbReference type="NCBI Taxonomy" id="30357"/>
    <lineage>
        <taxon>Eukaryota</taxon>
        <taxon>Metazoa</taxon>
        <taxon>Chordata</taxon>
        <taxon>Craniata</taxon>
        <taxon>Vertebrata</taxon>
        <taxon>Euteleostomi</taxon>
        <taxon>Amphibia</taxon>
        <taxon>Batrachia</taxon>
        <taxon>Anura</taxon>
        <taxon>Neobatrachia</taxon>
        <taxon>Ranoidea</taxon>
        <taxon>Pyxicephalidae</taxon>
        <taxon>Pyxicephalinae</taxon>
        <taxon>Pyxicephalus</taxon>
    </lineage>
</organism>
<evidence type="ECO:0000256" key="9">
    <source>
        <dbReference type="ARBA" id="ARBA00023170"/>
    </source>
</evidence>
<dbReference type="GO" id="GO:0016020">
    <property type="term" value="C:membrane"/>
    <property type="evidence" value="ECO:0007669"/>
    <property type="project" value="UniProtKB-SubCell"/>
</dbReference>
<feature type="transmembrane region" description="Helical" evidence="13">
    <location>
        <begin position="260"/>
        <end position="282"/>
    </location>
</feature>
<dbReference type="PANTHER" id="PTHR11394">
    <property type="entry name" value="TASTE RECEPTOR TYPE 2"/>
    <property type="match status" value="1"/>
</dbReference>
<dbReference type="Proteomes" id="UP001181693">
    <property type="component" value="Unassembled WGS sequence"/>
</dbReference>
<evidence type="ECO:0000256" key="10">
    <source>
        <dbReference type="ARBA" id="ARBA00023224"/>
    </source>
</evidence>
<keyword evidence="9 12" id="KW-0675">Receptor</keyword>
<keyword evidence="3 12" id="KW-0919">Taste</keyword>
<feature type="transmembrane region" description="Helical" evidence="13">
    <location>
        <begin position="84"/>
        <end position="109"/>
    </location>
</feature>
<dbReference type="AlphaFoldDB" id="A0AAV2ZF73"/>
<evidence type="ECO:0000256" key="13">
    <source>
        <dbReference type="SAM" id="Phobius"/>
    </source>
</evidence>
<dbReference type="Gene3D" id="1.20.1070.10">
    <property type="entry name" value="Rhodopsin 7-helix transmembrane proteins"/>
    <property type="match status" value="1"/>
</dbReference>
<evidence type="ECO:0000256" key="12">
    <source>
        <dbReference type="RuleBase" id="RU004424"/>
    </source>
</evidence>
<keyword evidence="16" id="KW-1185">Reference proteome</keyword>
<evidence type="ECO:0000256" key="4">
    <source>
        <dbReference type="ARBA" id="ARBA00022606"/>
    </source>
</evidence>
<sequence length="303" mass="34469">MISLPAALCLSVIVLEVITGLCSNIFIIFSLIHSGRKEKYFPPYNSILIALCVSNIGYTILMSANHLLSIFYPSVYNVSYTMAIINYMTLYSITSSSWLTCSLCIFYFIKIVQFNAGFIAWIKTKIETIVPWMILMVELISLSGSFLSLFVHKPRPTENSTMSTANVSSEYDRQSLTLVIVILIVISLPFSVSVFCMAISAWFLKWHSQYIKKNMRASEAGVKDYRRAVQTMFYLILFYALIYLVTLLLGLLIFDNHSLGYWMSMIVLLSFSMVQSSLLISCNPKLKEAWRQLFTCTETNEAS</sequence>
<dbReference type="SUPFAM" id="SSF81321">
    <property type="entry name" value="Family A G protein-coupled receptor-like"/>
    <property type="match status" value="1"/>
</dbReference>
<feature type="transmembrane region" description="Helical" evidence="13">
    <location>
        <begin position="233"/>
        <end position="254"/>
    </location>
</feature>
<accession>A0AAV2ZF73</accession>
<evidence type="ECO:0000259" key="14">
    <source>
        <dbReference type="PROSITE" id="PS50262"/>
    </source>
</evidence>
<keyword evidence="6 13" id="KW-1133">Transmembrane helix</keyword>
<dbReference type="InterPro" id="IPR007960">
    <property type="entry name" value="TAS2R"/>
</dbReference>
<dbReference type="InterPro" id="IPR017452">
    <property type="entry name" value="GPCR_Rhodpsn_7TM"/>
</dbReference>
<comment type="similarity">
    <text evidence="2 11">Belongs to the G-protein coupled receptor T2R family.</text>
</comment>
<evidence type="ECO:0000256" key="5">
    <source>
        <dbReference type="ARBA" id="ARBA00022692"/>
    </source>
</evidence>
<keyword evidence="4 12" id="KW-0716">Sensory transduction</keyword>
<name>A0AAV2ZF73_PYXAD</name>
<feature type="transmembrane region" description="Helical" evidence="13">
    <location>
        <begin position="129"/>
        <end position="151"/>
    </location>
</feature>
<dbReference type="PROSITE" id="PS50262">
    <property type="entry name" value="G_PROTEIN_RECEP_F1_2"/>
    <property type="match status" value="1"/>
</dbReference>
<evidence type="ECO:0000256" key="7">
    <source>
        <dbReference type="ARBA" id="ARBA00023040"/>
    </source>
</evidence>
<evidence type="ECO:0000256" key="8">
    <source>
        <dbReference type="ARBA" id="ARBA00023136"/>
    </source>
</evidence>
<evidence type="ECO:0000313" key="15">
    <source>
        <dbReference type="EMBL" id="DBA13556.1"/>
    </source>
</evidence>
<keyword evidence="8 12" id="KW-0472">Membrane</keyword>
<evidence type="ECO:0000313" key="16">
    <source>
        <dbReference type="Proteomes" id="UP001181693"/>
    </source>
</evidence>
<evidence type="ECO:0000256" key="2">
    <source>
        <dbReference type="ARBA" id="ARBA00007376"/>
    </source>
</evidence>
<keyword evidence="10 12" id="KW-0807">Transducer</keyword>
<evidence type="ECO:0000256" key="6">
    <source>
        <dbReference type="ARBA" id="ARBA00022989"/>
    </source>
</evidence>
<keyword evidence="5 12" id="KW-0812">Transmembrane</keyword>
<dbReference type="GO" id="GO:0004930">
    <property type="term" value="F:G protein-coupled receptor activity"/>
    <property type="evidence" value="ECO:0007669"/>
    <property type="project" value="UniProtKB-KW"/>
</dbReference>